<dbReference type="OrthoDB" id="1859733at2759"/>
<dbReference type="InterPro" id="IPR021851">
    <property type="entry name" value="DUF3455"/>
</dbReference>
<comment type="caution">
    <text evidence="2">The sequence shown here is derived from an EMBL/GenBank/DDBJ whole genome shotgun (WGS) entry which is preliminary data.</text>
</comment>
<reference evidence="2 3" key="1">
    <citation type="submission" date="2021-08" db="EMBL/GenBank/DDBJ databases">
        <title>Draft Genome Sequence of Phanerochaete sordida strain YK-624.</title>
        <authorList>
            <person name="Mori T."/>
            <person name="Dohra H."/>
            <person name="Suzuki T."/>
            <person name="Kawagishi H."/>
            <person name="Hirai H."/>
        </authorList>
    </citation>
    <scope>NUCLEOTIDE SEQUENCE [LARGE SCALE GENOMIC DNA]</scope>
    <source>
        <strain evidence="2 3">YK-624</strain>
    </source>
</reference>
<name>A0A9P3GAL2_9APHY</name>
<organism evidence="2 3">
    <name type="scientific">Phanerochaete sordida</name>
    <dbReference type="NCBI Taxonomy" id="48140"/>
    <lineage>
        <taxon>Eukaryota</taxon>
        <taxon>Fungi</taxon>
        <taxon>Dikarya</taxon>
        <taxon>Basidiomycota</taxon>
        <taxon>Agaricomycotina</taxon>
        <taxon>Agaricomycetes</taxon>
        <taxon>Polyporales</taxon>
        <taxon>Phanerochaetaceae</taxon>
        <taxon>Phanerochaete</taxon>
    </lineage>
</organism>
<dbReference type="Proteomes" id="UP000703269">
    <property type="component" value="Unassembled WGS sequence"/>
</dbReference>
<evidence type="ECO:0000256" key="1">
    <source>
        <dbReference type="SAM" id="SignalP"/>
    </source>
</evidence>
<dbReference type="Pfam" id="PF11937">
    <property type="entry name" value="DUF3455"/>
    <property type="match status" value="1"/>
</dbReference>
<feature type="chain" id="PRO_5040450542" evidence="1">
    <location>
        <begin position="22"/>
        <end position="265"/>
    </location>
</feature>
<sequence>MSFTKLFSIVSLLSVALCASAQSPPANRPTGGSICTTKPFLVETVLPPNLNDNGGTPFPNKTFATYPTYTALSVGVQNYTCGDAGTWAPAGAITYLYDISCLPLEHHKPFTSFIAGLWEAAPPSVTADDIVSWTESMSPGVALGIHYWVADPVNATSGKIFAKWDFGASERMTNDTHKDHAFLVASESSVVPDPFDPVFNSAWLVEPVLVVDGQKSGELADQVFRINSNGGQAPNTTCRPNFDFLQVKSTLDFLFYGGHWADTIF</sequence>
<keyword evidence="1" id="KW-0732">Signal</keyword>
<evidence type="ECO:0000313" key="3">
    <source>
        <dbReference type="Proteomes" id="UP000703269"/>
    </source>
</evidence>
<feature type="signal peptide" evidence="1">
    <location>
        <begin position="1"/>
        <end position="21"/>
    </location>
</feature>
<keyword evidence="3" id="KW-1185">Reference proteome</keyword>
<proteinExistence type="predicted"/>
<dbReference type="EMBL" id="BPQB01000016">
    <property type="protein sequence ID" value="GJE90420.1"/>
    <property type="molecule type" value="Genomic_DNA"/>
</dbReference>
<dbReference type="PANTHER" id="PTHR35567">
    <property type="entry name" value="MALATE DEHYDROGENASE (AFU_ORTHOLOGUE AFUA_2G13800)"/>
    <property type="match status" value="1"/>
</dbReference>
<gene>
    <name evidence="2" type="ORF">PsYK624_065530</name>
</gene>
<dbReference type="PANTHER" id="PTHR35567:SF1">
    <property type="entry name" value="CONSERVED FUNGAL PROTEIN (AFU_ORTHOLOGUE AFUA_1G14230)"/>
    <property type="match status" value="1"/>
</dbReference>
<protein>
    <submittedName>
        <fullName evidence="2">Uncharacterized protein</fullName>
    </submittedName>
</protein>
<accession>A0A9P3GAL2</accession>
<evidence type="ECO:0000313" key="2">
    <source>
        <dbReference type="EMBL" id="GJE90420.1"/>
    </source>
</evidence>
<dbReference type="AlphaFoldDB" id="A0A9P3GAL2"/>